<feature type="domain" description="Amino acid transporter transmembrane" evidence="7">
    <location>
        <begin position="22"/>
        <end position="388"/>
    </location>
</feature>
<keyword evidence="9" id="KW-1185">Reference proteome</keyword>
<feature type="transmembrane region" description="Helical" evidence="6">
    <location>
        <begin position="363"/>
        <end position="386"/>
    </location>
</feature>
<evidence type="ECO:0000256" key="4">
    <source>
        <dbReference type="ARBA" id="ARBA00022989"/>
    </source>
</evidence>
<evidence type="ECO:0000256" key="6">
    <source>
        <dbReference type="SAM" id="Phobius"/>
    </source>
</evidence>
<protein>
    <recommendedName>
        <fullName evidence="7">Amino acid transporter transmembrane domain-containing protein</fullName>
    </recommendedName>
</protein>
<dbReference type="PANTHER" id="PTHR22950:SF702">
    <property type="entry name" value="AMINO ACID TRANSPORTER PROTEIN"/>
    <property type="match status" value="1"/>
</dbReference>
<keyword evidence="5 6" id="KW-0472">Membrane</keyword>
<keyword evidence="3" id="KW-0813">Transport</keyword>
<feature type="transmembrane region" description="Helical" evidence="6">
    <location>
        <begin position="21"/>
        <end position="44"/>
    </location>
</feature>
<dbReference type="PANTHER" id="PTHR22950">
    <property type="entry name" value="AMINO ACID TRANSPORTER"/>
    <property type="match status" value="1"/>
</dbReference>
<evidence type="ECO:0000256" key="3">
    <source>
        <dbReference type="ARBA" id="ARBA00022970"/>
    </source>
</evidence>
<dbReference type="Proteomes" id="UP001255856">
    <property type="component" value="Unassembled WGS sequence"/>
</dbReference>
<dbReference type="GO" id="GO:0016020">
    <property type="term" value="C:membrane"/>
    <property type="evidence" value="ECO:0007669"/>
    <property type="project" value="UniProtKB-SubCell"/>
</dbReference>
<evidence type="ECO:0000313" key="9">
    <source>
        <dbReference type="Proteomes" id="UP001255856"/>
    </source>
</evidence>
<feature type="transmembrane region" description="Helical" evidence="6">
    <location>
        <begin position="169"/>
        <end position="189"/>
    </location>
</feature>
<feature type="transmembrane region" description="Helical" evidence="6">
    <location>
        <begin position="294"/>
        <end position="316"/>
    </location>
</feature>
<comment type="subcellular location">
    <subcellularLocation>
        <location evidence="1">Membrane</location>
        <topology evidence="1">Multi-pass membrane protein</topology>
    </subcellularLocation>
</comment>
<comment type="caution">
    <text evidence="8">The sequence shown here is derived from an EMBL/GenBank/DDBJ whole genome shotgun (WGS) entry which is preliminary data.</text>
</comment>
<accession>A0AAD9MG56</accession>
<reference evidence="8" key="1">
    <citation type="submission" date="2021-01" db="EMBL/GenBank/DDBJ databases">
        <authorList>
            <person name="Eckstrom K.M.E."/>
        </authorList>
    </citation>
    <scope>NUCLEOTIDE SEQUENCE</scope>
    <source>
        <strain evidence="8">UVCC 0001</strain>
    </source>
</reference>
<sequence length="523" mass="54699">MESVESARVQTPRQETHGRAFSSALVTLTLSILGSSVLPVPYAISRTGVLMGVITAGLVSYANSLTGVLLVHVAGATGKKTYEALAEKLGGRGCKVFTQAWLIVLLFGTLCGDFALVADTGRLAVEKLMAGAAPAWLVGGDGRLIMTLISLGIVFPLSCLRHIRKLEQVAIAGFALVLWLMAVIVTQSARAGFPAVRSGELPLTRIRFSADLPEAVGVLSFAFYMHPMLLPLLAEMPRGVEGERLTTRATQLVTSGVALAVYLIIGVAAAARYGQATAGDVLLNEWAGGLWDGALDAAVVLYLAFSIVPIVLTLRLQIDTLVLGPAATRPGRRHRVVVAGGVVLCALAVALAFPTYAEKMFAVTGASAVCVVCYVLPVVFHLLLYYRKGAAAPLPGTQAEPLLAGSAPTTPVAEALARRSSSILDLSAVVMERLTSGEGDADDKLCRRTSTTSEEGGRDLELEAATAAALAKYPSAAQVAARGCVWARAAGTLRHVVMPLAVLVVGVLTSILGLVLAIQQLMR</sequence>
<keyword evidence="3" id="KW-0029">Amino-acid transport</keyword>
<feature type="transmembrane region" description="Helical" evidence="6">
    <location>
        <begin position="255"/>
        <end position="274"/>
    </location>
</feature>
<proteinExistence type="predicted"/>
<evidence type="ECO:0000259" key="7">
    <source>
        <dbReference type="Pfam" id="PF01490"/>
    </source>
</evidence>
<feature type="transmembrane region" description="Helical" evidence="6">
    <location>
        <begin position="336"/>
        <end position="357"/>
    </location>
</feature>
<feature type="transmembrane region" description="Helical" evidence="6">
    <location>
        <begin position="96"/>
        <end position="116"/>
    </location>
</feature>
<feature type="transmembrane region" description="Helical" evidence="6">
    <location>
        <begin position="136"/>
        <end position="157"/>
    </location>
</feature>
<gene>
    <name evidence="8" type="ORF">QBZ16_001445</name>
</gene>
<dbReference type="InterPro" id="IPR013057">
    <property type="entry name" value="AA_transpt_TM"/>
</dbReference>
<dbReference type="GO" id="GO:0015179">
    <property type="term" value="F:L-amino acid transmembrane transporter activity"/>
    <property type="evidence" value="ECO:0007669"/>
    <property type="project" value="TreeGrafter"/>
</dbReference>
<dbReference type="AlphaFoldDB" id="A0AAD9MG56"/>
<organism evidence="8 9">
    <name type="scientific">Prototheca wickerhamii</name>
    <dbReference type="NCBI Taxonomy" id="3111"/>
    <lineage>
        <taxon>Eukaryota</taxon>
        <taxon>Viridiplantae</taxon>
        <taxon>Chlorophyta</taxon>
        <taxon>core chlorophytes</taxon>
        <taxon>Trebouxiophyceae</taxon>
        <taxon>Chlorellales</taxon>
        <taxon>Chlorellaceae</taxon>
        <taxon>Prototheca</taxon>
    </lineage>
</organism>
<dbReference type="Pfam" id="PF01490">
    <property type="entry name" value="Aa_trans"/>
    <property type="match status" value="1"/>
</dbReference>
<keyword evidence="4 6" id="KW-1133">Transmembrane helix</keyword>
<name>A0AAD9MG56_PROWI</name>
<feature type="transmembrane region" description="Helical" evidence="6">
    <location>
        <begin position="215"/>
        <end position="234"/>
    </location>
</feature>
<evidence type="ECO:0000313" key="8">
    <source>
        <dbReference type="EMBL" id="KAK2076109.1"/>
    </source>
</evidence>
<evidence type="ECO:0000256" key="5">
    <source>
        <dbReference type="ARBA" id="ARBA00023136"/>
    </source>
</evidence>
<feature type="transmembrane region" description="Helical" evidence="6">
    <location>
        <begin position="496"/>
        <end position="518"/>
    </location>
</feature>
<evidence type="ECO:0000256" key="2">
    <source>
        <dbReference type="ARBA" id="ARBA00022692"/>
    </source>
</evidence>
<evidence type="ECO:0000256" key="1">
    <source>
        <dbReference type="ARBA" id="ARBA00004141"/>
    </source>
</evidence>
<feature type="transmembrane region" description="Helical" evidence="6">
    <location>
        <begin position="50"/>
        <end position="75"/>
    </location>
</feature>
<keyword evidence="2 6" id="KW-0812">Transmembrane</keyword>
<dbReference type="EMBL" id="JASFZW010000012">
    <property type="protein sequence ID" value="KAK2076109.1"/>
    <property type="molecule type" value="Genomic_DNA"/>
</dbReference>